<name>A0A919PTY6_9ACTN</name>
<keyword evidence="1" id="KW-0812">Transmembrane</keyword>
<evidence type="ECO:0000313" key="3">
    <source>
        <dbReference type="Proteomes" id="UP000660611"/>
    </source>
</evidence>
<dbReference type="EMBL" id="BONQ01000128">
    <property type="protein sequence ID" value="GIG50149.1"/>
    <property type="molecule type" value="Genomic_DNA"/>
</dbReference>
<evidence type="ECO:0000313" key="2">
    <source>
        <dbReference type="EMBL" id="GIG50149.1"/>
    </source>
</evidence>
<dbReference type="RefSeq" id="WP_203851797.1">
    <property type="nucleotide sequence ID" value="NZ_BAAAVW010000014.1"/>
</dbReference>
<feature type="transmembrane region" description="Helical" evidence="1">
    <location>
        <begin position="42"/>
        <end position="63"/>
    </location>
</feature>
<keyword evidence="3" id="KW-1185">Reference proteome</keyword>
<proteinExistence type="predicted"/>
<organism evidence="2 3">
    <name type="scientific">Dactylosporangium siamense</name>
    <dbReference type="NCBI Taxonomy" id="685454"/>
    <lineage>
        <taxon>Bacteria</taxon>
        <taxon>Bacillati</taxon>
        <taxon>Actinomycetota</taxon>
        <taxon>Actinomycetes</taxon>
        <taxon>Micromonosporales</taxon>
        <taxon>Micromonosporaceae</taxon>
        <taxon>Dactylosporangium</taxon>
    </lineage>
</organism>
<accession>A0A919PTY6</accession>
<dbReference type="Proteomes" id="UP000660611">
    <property type="component" value="Unassembled WGS sequence"/>
</dbReference>
<protein>
    <submittedName>
        <fullName evidence="2">Uncharacterized protein</fullName>
    </submittedName>
</protein>
<reference evidence="2" key="1">
    <citation type="submission" date="2021-01" db="EMBL/GenBank/DDBJ databases">
        <title>Whole genome shotgun sequence of Dactylosporangium siamense NBRC 106093.</title>
        <authorList>
            <person name="Komaki H."/>
            <person name="Tamura T."/>
        </authorList>
    </citation>
    <scope>NUCLEOTIDE SEQUENCE</scope>
    <source>
        <strain evidence="2">NBRC 106093</strain>
    </source>
</reference>
<feature type="transmembrane region" description="Helical" evidence="1">
    <location>
        <begin position="6"/>
        <end position="30"/>
    </location>
</feature>
<sequence length="125" mass="13190">MGDLYYVVPQVAFAVPAIATLIVGVALLWARRKRLVHRAWTLGLAGLAVLLAGAVADVVYMVLLPRVIRYGDWQESRALLAGASFGFLVLHVLGMALLIAGLLATARPDDPWPAPAAIDPPAGPA</sequence>
<keyword evidence="1" id="KW-0472">Membrane</keyword>
<keyword evidence="1" id="KW-1133">Transmembrane helix</keyword>
<comment type="caution">
    <text evidence="2">The sequence shown here is derived from an EMBL/GenBank/DDBJ whole genome shotgun (WGS) entry which is preliminary data.</text>
</comment>
<feature type="transmembrane region" description="Helical" evidence="1">
    <location>
        <begin position="83"/>
        <end position="104"/>
    </location>
</feature>
<gene>
    <name evidence="2" type="ORF">Dsi01nite_081900</name>
</gene>
<dbReference type="AlphaFoldDB" id="A0A919PTY6"/>
<evidence type="ECO:0000256" key="1">
    <source>
        <dbReference type="SAM" id="Phobius"/>
    </source>
</evidence>